<reference evidence="1" key="1">
    <citation type="journal article" date="2021" name="bioRxiv">
        <title>Whole Genome Assembly and Annotation of Northern Wild Rice, Zizania palustris L., Supports a Whole Genome Duplication in the Zizania Genus.</title>
        <authorList>
            <person name="Haas M."/>
            <person name="Kono T."/>
            <person name="Macchietto M."/>
            <person name="Millas R."/>
            <person name="McGilp L."/>
            <person name="Shao M."/>
            <person name="Duquette J."/>
            <person name="Hirsch C.N."/>
            <person name="Kimball J."/>
        </authorList>
    </citation>
    <scope>NUCLEOTIDE SEQUENCE</scope>
    <source>
        <tissue evidence="1">Fresh leaf tissue</tissue>
    </source>
</reference>
<dbReference type="AlphaFoldDB" id="A0A8J5VPD0"/>
<protein>
    <submittedName>
        <fullName evidence="1">Uncharacterized protein</fullName>
    </submittedName>
</protein>
<name>A0A8J5VPD0_ZIZPA</name>
<accession>A0A8J5VPD0</accession>
<keyword evidence="2" id="KW-1185">Reference proteome</keyword>
<organism evidence="1 2">
    <name type="scientific">Zizania palustris</name>
    <name type="common">Northern wild rice</name>
    <dbReference type="NCBI Taxonomy" id="103762"/>
    <lineage>
        <taxon>Eukaryota</taxon>
        <taxon>Viridiplantae</taxon>
        <taxon>Streptophyta</taxon>
        <taxon>Embryophyta</taxon>
        <taxon>Tracheophyta</taxon>
        <taxon>Spermatophyta</taxon>
        <taxon>Magnoliopsida</taxon>
        <taxon>Liliopsida</taxon>
        <taxon>Poales</taxon>
        <taxon>Poaceae</taxon>
        <taxon>BOP clade</taxon>
        <taxon>Oryzoideae</taxon>
        <taxon>Oryzeae</taxon>
        <taxon>Zizaniinae</taxon>
        <taxon>Zizania</taxon>
    </lineage>
</organism>
<gene>
    <name evidence="1" type="ORF">GUJ93_ZPchr0004g38846</name>
</gene>
<proteinExistence type="predicted"/>
<dbReference type="Proteomes" id="UP000729402">
    <property type="component" value="Unassembled WGS sequence"/>
</dbReference>
<comment type="caution">
    <text evidence="1">The sequence shown here is derived from an EMBL/GenBank/DDBJ whole genome shotgun (WGS) entry which is preliminary data.</text>
</comment>
<evidence type="ECO:0000313" key="2">
    <source>
        <dbReference type="Proteomes" id="UP000729402"/>
    </source>
</evidence>
<reference evidence="1" key="2">
    <citation type="submission" date="2021-02" db="EMBL/GenBank/DDBJ databases">
        <authorList>
            <person name="Kimball J.A."/>
            <person name="Haas M.W."/>
            <person name="Macchietto M."/>
            <person name="Kono T."/>
            <person name="Duquette J."/>
            <person name="Shao M."/>
        </authorList>
    </citation>
    <scope>NUCLEOTIDE SEQUENCE</scope>
    <source>
        <tissue evidence="1">Fresh leaf tissue</tissue>
    </source>
</reference>
<sequence>MDREQISVAPIGGEGEEEEIHESTTLFVVVDYVFLVPDRFHLVPLLPRRLSSPLHRILVHEAGATINIWRGERGGT</sequence>
<evidence type="ECO:0000313" key="1">
    <source>
        <dbReference type="EMBL" id="KAG8065941.1"/>
    </source>
</evidence>
<dbReference type="EMBL" id="JAAALK010000285">
    <property type="protein sequence ID" value="KAG8065941.1"/>
    <property type="molecule type" value="Genomic_DNA"/>
</dbReference>